<keyword evidence="4" id="KW-0472">Membrane</keyword>
<keyword evidence="1" id="KW-0633">Potassium transport</keyword>
<evidence type="ECO:0000313" key="5">
    <source>
        <dbReference type="EMBL" id="KIY96638.1"/>
    </source>
</evidence>
<evidence type="ECO:0000256" key="3">
    <source>
        <dbReference type="SAM" id="MobiDB-lite"/>
    </source>
</evidence>
<dbReference type="AlphaFoldDB" id="A0A0D2KLN7"/>
<feature type="region of interest" description="Disordered" evidence="3">
    <location>
        <begin position="1"/>
        <end position="130"/>
    </location>
</feature>
<feature type="compositionally biased region" description="Acidic residues" evidence="3">
    <location>
        <begin position="46"/>
        <end position="61"/>
    </location>
</feature>
<dbReference type="RefSeq" id="XP_013895658.1">
    <property type="nucleotide sequence ID" value="XM_014040204.1"/>
</dbReference>
<dbReference type="GO" id="GO:0034702">
    <property type="term" value="C:monoatomic ion channel complex"/>
    <property type="evidence" value="ECO:0007669"/>
    <property type="project" value="UniProtKB-KW"/>
</dbReference>
<dbReference type="KEGG" id="mng:MNEG_11323"/>
<feature type="transmembrane region" description="Helical" evidence="4">
    <location>
        <begin position="222"/>
        <end position="250"/>
    </location>
</feature>
<accession>A0A0D2KLN7</accession>
<dbReference type="EMBL" id="KK102910">
    <property type="protein sequence ID" value="KIY96638.1"/>
    <property type="molecule type" value="Genomic_DNA"/>
</dbReference>
<proteinExistence type="predicted"/>
<keyword evidence="2" id="KW-0407">Ion channel</keyword>
<dbReference type="Proteomes" id="UP000054498">
    <property type="component" value="Unassembled WGS sequence"/>
</dbReference>
<reference evidence="5 6" key="1">
    <citation type="journal article" date="2013" name="BMC Genomics">
        <title>Reconstruction of the lipid metabolism for the microalga Monoraphidium neglectum from its genome sequence reveals characteristics suitable for biofuel production.</title>
        <authorList>
            <person name="Bogen C."/>
            <person name="Al-Dilaimi A."/>
            <person name="Albersmeier A."/>
            <person name="Wichmann J."/>
            <person name="Grundmann M."/>
            <person name="Rupp O."/>
            <person name="Lauersen K.J."/>
            <person name="Blifernez-Klassen O."/>
            <person name="Kalinowski J."/>
            <person name="Goesmann A."/>
            <person name="Mussgnug J.H."/>
            <person name="Kruse O."/>
        </authorList>
    </citation>
    <scope>NUCLEOTIDE SEQUENCE [LARGE SCALE GENOMIC DNA]</scope>
    <source>
        <strain evidence="5 6">SAG 48.87</strain>
    </source>
</reference>
<organism evidence="5 6">
    <name type="scientific">Monoraphidium neglectum</name>
    <dbReference type="NCBI Taxonomy" id="145388"/>
    <lineage>
        <taxon>Eukaryota</taxon>
        <taxon>Viridiplantae</taxon>
        <taxon>Chlorophyta</taxon>
        <taxon>core chlorophytes</taxon>
        <taxon>Chlorophyceae</taxon>
        <taxon>CS clade</taxon>
        <taxon>Sphaeropleales</taxon>
        <taxon>Selenastraceae</taxon>
        <taxon>Monoraphidium</taxon>
    </lineage>
</organism>
<evidence type="ECO:0000256" key="1">
    <source>
        <dbReference type="ARBA" id="ARBA00022826"/>
    </source>
</evidence>
<keyword evidence="6" id="KW-1185">Reference proteome</keyword>
<evidence type="ECO:0000256" key="2">
    <source>
        <dbReference type="ARBA" id="ARBA00022882"/>
    </source>
</evidence>
<feature type="transmembrane region" description="Helical" evidence="4">
    <location>
        <begin position="184"/>
        <end position="202"/>
    </location>
</feature>
<dbReference type="InterPro" id="IPR045319">
    <property type="entry name" value="KAT/AKT"/>
</dbReference>
<keyword evidence="4" id="KW-0812">Transmembrane</keyword>
<sequence>MQVDGAGDGEQEQHAPGPSPPRSKLGGALARLLRRSDAPDGAAPDGGDDSTPDAALDDEESQTGASRAHGLARQRLGPHEDSARTTPVSKTSSRLLGRRPGGIPGPGSVSSVASGDHASLDGTSRTFRPHRRSAAIAEDTMGTAAAALPEHAAKMFVNMNQDALVEEDSAARQRRGVIHPLSRAYRVWWYVTIVAACFTGWLEPFRVAYLPDQCWTDSTTLALHPATLLSTLTMIIFCIDIVVSFFVGYFDETGALVVDSRRVALKYARKTAAAGEMAGAGAHRVTLERAQLVGP</sequence>
<keyword evidence="4" id="KW-1133">Transmembrane helix</keyword>
<dbReference type="OrthoDB" id="2021138at2759"/>
<dbReference type="PANTHER" id="PTHR45743">
    <property type="entry name" value="POTASSIUM CHANNEL AKT1"/>
    <property type="match status" value="1"/>
</dbReference>
<evidence type="ECO:0000256" key="4">
    <source>
        <dbReference type="SAM" id="Phobius"/>
    </source>
</evidence>
<keyword evidence="2" id="KW-0851">Voltage-gated channel</keyword>
<keyword evidence="1" id="KW-0630">Potassium</keyword>
<gene>
    <name evidence="5" type="ORF">MNEG_11323</name>
</gene>
<evidence type="ECO:0000313" key="6">
    <source>
        <dbReference type="Proteomes" id="UP000054498"/>
    </source>
</evidence>
<name>A0A0D2KLN7_9CHLO</name>
<keyword evidence="1" id="KW-0631">Potassium channel</keyword>
<dbReference type="GO" id="GO:0005249">
    <property type="term" value="F:voltage-gated potassium channel activity"/>
    <property type="evidence" value="ECO:0007669"/>
    <property type="project" value="InterPro"/>
</dbReference>
<protein>
    <submittedName>
        <fullName evidence="5">Uncharacterized protein</fullName>
    </submittedName>
</protein>
<dbReference type="GeneID" id="25728574"/>
<keyword evidence="2" id="KW-0406">Ion transport</keyword>
<keyword evidence="2" id="KW-0813">Transport</keyword>
<feature type="compositionally biased region" description="Low complexity" evidence="3">
    <location>
        <begin position="106"/>
        <end position="115"/>
    </location>
</feature>